<evidence type="ECO:0000313" key="1">
    <source>
        <dbReference type="EMBL" id="SPQ20253.1"/>
    </source>
</evidence>
<accession>A0A3S4BHG8</accession>
<organism evidence="1 2">
    <name type="scientific">Thermothielavioides terrestris</name>
    <dbReference type="NCBI Taxonomy" id="2587410"/>
    <lineage>
        <taxon>Eukaryota</taxon>
        <taxon>Fungi</taxon>
        <taxon>Dikarya</taxon>
        <taxon>Ascomycota</taxon>
        <taxon>Pezizomycotina</taxon>
        <taxon>Sordariomycetes</taxon>
        <taxon>Sordariomycetidae</taxon>
        <taxon>Sordariales</taxon>
        <taxon>Chaetomiaceae</taxon>
        <taxon>Thermothielavioides</taxon>
    </lineage>
</organism>
<protein>
    <submittedName>
        <fullName evidence="1">Bac9ce68-a30c-4072-9cce-f18645d446ff</fullName>
    </submittedName>
</protein>
<name>A0A3S4BHG8_9PEZI</name>
<reference evidence="1 2" key="1">
    <citation type="submission" date="2018-04" db="EMBL/GenBank/DDBJ databases">
        <authorList>
            <person name="Huttner S."/>
            <person name="Dainat J."/>
        </authorList>
    </citation>
    <scope>NUCLEOTIDE SEQUENCE [LARGE SCALE GENOMIC DNA]</scope>
</reference>
<evidence type="ECO:0000313" key="2">
    <source>
        <dbReference type="Proteomes" id="UP000289323"/>
    </source>
</evidence>
<sequence length="30" mass="3162">MPDSDGNFAAVVVGKLSFAQVLGDELSKHE</sequence>
<proteinExistence type="predicted"/>
<gene>
    <name evidence="1" type="ORF">TT172_LOCUS2672</name>
</gene>
<dbReference type="EMBL" id="OUUZ01000003">
    <property type="protein sequence ID" value="SPQ20253.1"/>
    <property type="molecule type" value="Genomic_DNA"/>
</dbReference>
<dbReference type="AlphaFoldDB" id="A0A3S4BHG8"/>
<dbReference type="Proteomes" id="UP000289323">
    <property type="component" value="Unassembled WGS sequence"/>
</dbReference>